<dbReference type="GO" id="GO:0005829">
    <property type="term" value="C:cytosol"/>
    <property type="evidence" value="ECO:0007669"/>
    <property type="project" value="TreeGrafter"/>
</dbReference>
<dbReference type="PROSITE" id="PS50110">
    <property type="entry name" value="RESPONSE_REGULATORY"/>
    <property type="match status" value="1"/>
</dbReference>
<dbReference type="InterPro" id="IPR036388">
    <property type="entry name" value="WH-like_DNA-bd_sf"/>
</dbReference>
<feature type="modified residue" description="4-aspartylphosphate" evidence="4">
    <location>
        <position position="49"/>
    </location>
</feature>
<evidence type="ECO:0000256" key="2">
    <source>
        <dbReference type="ARBA" id="ARBA00023012"/>
    </source>
</evidence>
<keyword evidence="3 5" id="KW-0238">DNA-binding</keyword>
<dbReference type="GO" id="GO:0000156">
    <property type="term" value="F:phosphorelay response regulator activity"/>
    <property type="evidence" value="ECO:0007669"/>
    <property type="project" value="TreeGrafter"/>
</dbReference>
<feature type="DNA-binding region" description="OmpR/PhoB-type" evidence="5">
    <location>
        <begin position="129"/>
        <end position="224"/>
    </location>
</feature>
<name>A0A1K0FZP2_9ACTN</name>
<dbReference type="GO" id="GO:0000976">
    <property type="term" value="F:transcription cis-regulatory region binding"/>
    <property type="evidence" value="ECO:0007669"/>
    <property type="project" value="TreeGrafter"/>
</dbReference>
<dbReference type="InterPro" id="IPR011006">
    <property type="entry name" value="CheY-like_superfamily"/>
</dbReference>
<keyword evidence="2" id="KW-0902">Two-component regulatory system</keyword>
<protein>
    <submittedName>
        <fullName evidence="8">DNA-binding response regulator</fullName>
    </submittedName>
</protein>
<accession>A0A1K0FZP2</accession>
<keyword evidence="1 4" id="KW-0597">Phosphoprotein</keyword>
<evidence type="ECO:0000256" key="1">
    <source>
        <dbReference type="ARBA" id="ARBA00022553"/>
    </source>
</evidence>
<evidence type="ECO:0000259" key="6">
    <source>
        <dbReference type="PROSITE" id="PS50110"/>
    </source>
</evidence>
<comment type="caution">
    <text evidence="8">The sequence shown here is derived from an EMBL/GenBank/DDBJ whole genome shotgun (WGS) entry which is preliminary data.</text>
</comment>
<dbReference type="Pfam" id="PF00486">
    <property type="entry name" value="Trans_reg_C"/>
    <property type="match status" value="1"/>
</dbReference>
<evidence type="ECO:0000256" key="5">
    <source>
        <dbReference type="PROSITE-ProRule" id="PRU01091"/>
    </source>
</evidence>
<feature type="domain" description="Response regulatory" evidence="6">
    <location>
        <begin position="2"/>
        <end position="113"/>
    </location>
</feature>
<dbReference type="InterPro" id="IPR001789">
    <property type="entry name" value="Sig_transdc_resp-reg_receiver"/>
</dbReference>
<keyword evidence="9" id="KW-1185">Reference proteome</keyword>
<evidence type="ECO:0000256" key="3">
    <source>
        <dbReference type="ARBA" id="ARBA00023125"/>
    </source>
</evidence>
<feature type="domain" description="OmpR/PhoB-type" evidence="7">
    <location>
        <begin position="129"/>
        <end position="224"/>
    </location>
</feature>
<reference evidence="8 9" key="1">
    <citation type="submission" date="2016-09" db="EMBL/GenBank/DDBJ databases">
        <title>Couchioplanes caeruleus draft genome sequence.</title>
        <authorList>
            <person name="Sheehan J."/>
            <person name="Caffrey P."/>
        </authorList>
    </citation>
    <scope>NUCLEOTIDE SEQUENCE [LARGE SCALE GENOMIC DNA]</scope>
    <source>
        <strain evidence="8 9">DSM 43634</strain>
    </source>
</reference>
<dbReference type="Proteomes" id="UP000182486">
    <property type="component" value="Unassembled WGS sequence"/>
</dbReference>
<sequence>MRILVAEDDEHVADALADALRQHGHTVLWKADGGAAVEAAGETDFVLLDLGLPDLDGYEVCRRIRATSTIPIIALTARSEEIDRVMLLQAGADDYVVKPYGFRELLARIEAVMRRTTQAVVPTASPAGDPPLEIGALSIDIRVRKTSVAGRPLSLTAKEFDLLALLAAERGAVLTREHIIEQVWDENWFGSTRTLDVHVGTLRTKLGDKRWIETVRGVGFRLTDPRG</sequence>
<organism evidence="8 9">
    <name type="scientific">Couchioplanes caeruleus subsp. caeruleus</name>
    <dbReference type="NCBI Taxonomy" id="56427"/>
    <lineage>
        <taxon>Bacteria</taxon>
        <taxon>Bacillati</taxon>
        <taxon>Actinomycetota</taxon>
        <taxon>Actinomycetes</taxon>
        <taxon>Micromonosporales</taxon>
        <taxon>Micromonosporaceae</taxon>
        <taxon>Couchioplanes</taxon>
    </lineage>
</organism>
<dbReference type="SUPFAM" id="SSF46894">
    <property type="entry name" value="C-terminal effector domain of the bipartite response regulators"/>
    <property type="match status" value="1"/>
</dbReference>
<dbReference type="AlphaFoldDB" id="A0A1K0FZP2"/>
<proteinExistence type="predicted"/>
<dbReference type="SMART" id="SM00448">
    <property type="entry name" value="REC"/>
    <property type="match status" value="1"/>
</dbReference>
<dbReference type="CDD" id="cd00383">
    <property type="entry name" value="trans_reg_C"/>
    <property type="match status" value="1"/>
</dbReference>
<dbReference type="Gene3D" id="6.10.250.690">
    <property type="match status" value="1"/>
</dbReference>
<evidence type="ECO:0000256" key="4">
    <source>
        <dbReference type="PROSITE-ProRule" id="PRU00169"/>
    </source>
</evidence>
<dbReference type="SUPFAM" id="SSF52172">
    <property type="entry name" value="CheY-like"/>
    <property type="match status" value="1"/>
</dbReference>
<dbReference type="Gene3D" id="3.40.50.2300">
    <property type="match status" value="1"/>
</dbReference>
<dbReference type="EMBL" id="MEIA01000475">
    <property type="protein sequence ID" value="OJF10538.1"/>
    <property type="molecule type" value="Genomic_DNA"/>
</dbReference>
<dbReference type="PANTHER" id="PTHR48111">
    <property type="entry name" value="REGULATOR OF RPOS"/>
    <property type="match status" value="1"/>
</dbReference>
<dbReference type="RefSeq" id="WP_071808961.1">
    <property type="nucleotide sequence ID" value="NZ_MEIA01000475.1"/>
</dbReference>
<dbReference type="InterPro" id="IPR001867">
    <property type="entry name" value="OmpR/PhoB-type_DNA-bd"/>
</dbReference>
<dbReference type="Pfam" id="PF00072">
    <property type="entry name" value="Response_reg"/>
    <property type="match status" value="1"/>
</dbReference>
<gene>
    <name evidence="8" type="ORF">BG844_31480</name>
</gene>
<dbReference type="InterPro" id="IPR016032">
    <property type="entry name" value="Sig_transdc_resp-reg_C-effctor"/>
</dbReference>
<dbReference type="InterPro" id="IPR039420">
    <property type="entry name" value="WalR-like"/>
</dbReference>
<dbReference type="PROSITE" id="PS51755">
    <property type="entry name" value="OMPR_PHOB"/>
    <property type="match status" value="1"/>
</dbReference>
<dbReference type="SMART" id="SM00862">
    <property type="entry name" value="Trans_reg_C"/>
    <property type="match status" value="1"/>
</dbReference>
<dbReference type="Gene3D" id="1.10.10.10">
    <property type="entry name" value="Winged helix-like DNA-binding domain superfamily/Winged helix DNA-binding domain"/>
    <property type="match status" value="1"/>
</dbReference>
<dbReference type="GO" id="GO:0006355">
    <property type="term" value="P:regulation of DNA-templated transcription"/>
    <property type="evidence" value="ECO:0007669"/>
    <property type="project" value="InterPro"/>
</dbReference>
<dbReference type="GO" id="GO:0032993">
    <property type="term" value="C:protein-DNA complex"/>
    <property type="evidence" value="ECO:0007669"/>
    <property type="project" value="TreeGrafter"/>
</dbReference>
<evidence type="ECO:0000313" key="8">
    <source>
        <dbReference type="EMBL" id="OJF10538.1"/>
    </source>
</evidence>
<evidence type="ECO:0000313" key="9">
    <source>
        <dbReference type="Proteomes" id="UP000182486"/>
    </source>
</evidence>
<dbReference type="PANTHER" id="PTHR48111:SF40">
    <property type="entry name" value="PHOSPHATE REGULON TRANSCRIPTIONAL REGULATORY PROTEIN PHOB"/>
    <property type="match status" value="1"/>
</dbReference>
<evidence type="ECO:0000259" key="7">
    <source>
        <dbReference type="PROSITE" id="PS51755"/>
    </source>
</evidence>